<dbReference type="InterPro" id="IPR004695">
    <property type="entry name" value="SLAC1/Mae1/Ssu1/TehA"/>
</dbReference>
<feature type="transmembrane region" description="Helical" evidence="5">
    <location>
        <begin position="155"/>
        <end position="176"/>
    </location>
</feature>
<feature type="transmembrane region" description="Helical" evidence="5">
    <location>
        <begin position="215"/>
        <end position="234"/>
    </location>
</feature>
<feature type="transmembrane region" description="Helical" evidence="5">
    <location>
        <begin position="121"/>
        <end position="143"/>
    </location>
</feature>
<comment type="caution">
    <text evidence="6">The sequence shown here is derived from an EMBL/GenBank/DDBJ whole genome shotgun (WGS) entry which is preliminary data.</text>
</comment>
<dbReference type="OrthoDB" id="958273at2"/>
<evidence type="ECO:0000256" key="2">
    <source>
        <dbReference type="ARBA" id="ARBA00022692"/>
    </source>
</evidence>
<keyword evidence="3 5" id="KW-1133">Transmembrane helix</keyword>
<feature type="transmembrane region" description="Helical" evidence="5">
    <location>
        <begin position="300"/>
        <end position="324"/>
    </location>
</feature>
<dbReference type="AlphaFoldDB" id="A0A0H1R8U5"/>
<accession>A0A0H1R8U5</accession>
<dbReference type="Pfam" id="PF03595">
    <property type="entry name" value="SLAC1"/>
    <property type="match status" value="1"/>
</dbReference>
<reference evidence="6 7" key="1">
    <citation type="submission" date="2015-05" db="EMBL/GenBank/DDBJ databases">
        <title>Draft genome sequence of Microvirga vignae strain BR3299, a novel nitrogen fixing bacteria isolated from Brazil semi-aired region.</title>
        <authorList>
            <person name="Zilli J.E."/>
            <person name="Passos S.R."/>
            <person name="Leite J."/>
            <person name="Baldani J.I."/>
            <person name="Xavier G.R."/>
            <person name="Rumjaneck N.G."/>
            <person name="Simoes-Araujo J.L."/>
        </authorList>
    </citation>
    <scope>NUCLEOTIDE SEQUENCE [LARGE SCALE GENOMIC DNA]</scope>
    <source>
        <strain evidence="6 7">BR3299</strain>
    </source>
</reference>
<evidence type="ECO:0000313" key="6">
    <source>
        <dbReference type="EMBL" id="KLK91655.1"/>
    </source>
</evidence>
<dbReference type="Gene3D" id="1.50.10.150">
    <property type="entry name" value="Voltage-dependent anion channel"/>
    <property type="match status" value="1"/>
</dbReference>
<feature type="transmembrane region" description="Helical" evidence="5">
    <location>
        <begin position="96"/>
        <end position="115"/>
    </location>
</feature>
<evidence type="ECO:0000256" key="3">
    <source>
        <dbReference type="ARBA" id="ARBA00022989"/>
    </source>
</evidence>
<dbReference type="Proteomes" id="UP000035489">
    <property type="component" value="Unassembled WGS sequence"/>
</dbReference>
<dbReference type="CDD" id="cd09323">
    <property type="entry name" value="TDT_SLAC1_like"/>
    <property type="match status" value="1"/>
</dbReference>
<dbReference type="PANTHER" id="PTHR37955">
    <property type="entry name" value="TELLURITE RESISTANCE PROTEIN TEHA"/>
    <property type="match status" value="1"/>
</dbReference>
<feature type="transmembrane region" description="Helical" evidence="5">
    <location>
        <begin position="23"/>
        <end position="41"/>
    </location>
</feature>
<comment type="subcellular location">
    <subcellularLocation>
        <location evidence="1">Membrane</location>
        <topology evidence="1">Multi-pass membrane protein</topology>
    </subcellularLocation>
</comment>
<evidence type="ECO:0000313" key="7">
    <source>
        <dbReference type="Proteomes" id="UP000035489"/>
    </source>
</evidence>
<evidence type="ECO:0000256" key="4">
    <source>
        <dbReference type="ARBA" id="ARBA00023136"/>
    </source>
</evidence>
<feature type="transmembrane region" description="Helical" evidence="5">
    <location>
        <begin position="269"/>
        <end position="288"/>
    </location>
</feature>
<feature type="transmembrane region" description="Helical" evidence="5">
    <location>
        <begin position="57"/>
        <end position="75"/>
    </location>
</feature>
<evidence type="ECO:0000256" key="1">
    <source>
        <dbReference type="ARBA" id="ARBA00004141"/>
    </source>
</evidence>
<dbReference type="EMBL" id="LCYG01000051">
    <property type="protein sequence ID" value="KLK91655.1"/>
    <property type="molecule type" value="Genomic_DNA"/>
</dbReference>
<dbReference type="GO" id="GO:0005886">
    <property type="term" value="C:plasma membrane"/>
    <property type="evidence" value="ECO:0007669"/>
    <property type="project" value="TreeGrafter"/>
</dbReference>
<organism evidence="6 7">
    <name type="scientific">Microvirga vignae</name>
    <dbReference type="NCBI Taxonomy" id="1225564"/>
    <lineage>
        <taxon>Bacteria</taxon>
        <taxon>Pseudomonadati</taxon>
        <taxon>Pseudomonadota</taxon>
        <taxon>Alphaproteobacteria</taxon>
        <taxon>Hyphomicrobiales</taxon>
        <taxon>Methylobacteriaceae</taxon>
        <taxon>Microvirga</taxon>
    </lineage>
</organism>
<feature type="transmembrane region" description="Helical" evidence="5">
    <location>
        <begin position="240"/>
        <end position="257"/>
    </location>
</feature>
<dbReference type="InterPro" id="IPR038665">
    <property type="entry name" value="Voltage-dep_anion_channel_sf"/>
</dbReference>
<dbReference type="PATRIC" id="fig|1225564.3.peg.5047"/>
<keyword evidence="7" id="KW-1185">Reference proteome</keyword>
<evidence type="ECO:0000256" key="5">
    <source>
        <dbReference type="SAM" id="Phobius"/>
    </source>
</evidence>
<keyword evidence="4 5" id="KW-0472">Membrane</keyword>
<feature type="transmembrane region" description="Helical" evidence="5">
    <location>
        <begin position="182"/>
        <end position="203"/>
    </location>
</feature>
<dbReference type="InterPro" id="IPR052951">
    <property type="entry name" value="Tellurite_res_ion_channel"/>
</dbReference>
<dbReference type="PANTHER" id="PTHR37955:SF1">
    <property type="entry name" value="DEP DOMAIN-CONTAINING PROTEIN"/>
    <property type="match status" value="1"/>
</dbReference>
<dbReference type="RefSeq" id="WP_047190563.1">
    <property type="nucleotide sequence ID" value="NZ_LCYG01000051.1"/>
</dbReference>
<name>A0A0H1R8U5_9HYPH</name>
<keyword evidence="2 5" id="KW-0812">Transmembrane</keyword>
<dbReference type="GO" id="GO:0046583">
    <property type="term" value="F:monoatomic cation efflux transmembrane transporter activity"/>
    <property type="evidence" value="ECO:0007669"/>
    <property type="project" value="TreeGrafter"/>
</dbReference>
<gene>
    <name evidence="6" type="ORF">AA309_18850</name>
</gene>
<dbReference type="STRING" id="1225564.AA309_18850"/>
<proteinExistence type="predicted"/>
<sequence length="331" mass="35828">MTTSASIAGELPRPGARQSISQLPVNLFASVMGLAGLSLAWREAYRAFGLDLRLGEAAGWIAVSVFVILAVAYAAKFIRHRAAFQAEYSHPVMSNFFATIAIGLLLLSAFLSPYSTHLGQAVWLAGTLLTAALAYAVAQRFLSVQQNAEHTLPPLLIPGVATLDIAVTGASMPFGWAYEVNMFAFAVGSVLALVLVVLIFGRLRHQEPLPLAMRPSLMVLVAPFAVGFLAYTNLTGRYDMIASMLFYFGLFMFVVVSPKVFRRDVPFGITWWAISFPMAALSTAAFKYADQVGGTGLHTLAFVIFAMLTVAILILFLRTLVILINGTLLRV</sequence>
<protein>
    <submittedName>
        <fullName evidence="6">C4-dicarboxylate ABC transporter</fullName>
    </submittedName>
</protein>